<name>A0A0D2X1L4_CAPO3</name>
<reference evidence="5" key="1">
    <citation type="submission" date="2011-02" db="EMBL/GenBank/DDBJ databases">
        <title>The Genome Sequence of Capsaspora owczarzaki ATCC 30864.</title>
        <authorList>
            <person name="Russ C."/>
            <person name="Cuomo C."/>
            <person name="Burger G."/>
            <person name="Gray M.W."/>
            <person name="Holland P.W.H."/>
            <person name="King N."/>
            <person name="Lang F.B.F."/>
            <person name="Roger A.J."/>
            <person name="Ruiz-Trillo I."/>
            <person name="Young S.K."/>
            <person name="Zeng Q."/>
            <person name="Gargeya S."/>
            <person name="Alvarado L."/>
            <person name="Berlin A."/>
            <person name="Chapman S.B."/>
            <person name="Chen Z."/>
            <person name="Freedman E."/>
            <person name="Gellesch M."/>
            <person name="Goldberg J."/>
            <person name="Griggs A."/>
            <person name="Gujja S."/>
            <person name="Heilman E."/>
            <person name="Heiman D."/>
            <person name="Howarth C."/>
            <person name="Mehta T."/>
            <person name="Neiman D."/>
            <person name="Pearson M."/>
            <person name="Roberts A."/>
            <person name="Saif S."/>
            <person name="Shea T."/>
            <person name="Shenoy N."/>
            <person name="Sisk P."/>
            <person name="Stolte C."/>
            <person name="Sykes S."/>
            <person name="White J."/>
            <person name="Yandava C."/>
            <person name="Haas B."/>
            <person name="Nusbaum C."/>
            <person name="Birren B."/>
        </authorList>
    </citation>
    <scope>NUCLEOTIDE SEQUENCE</scope>
    <source>
        <strain evidence="5">ATCC 30864</strain>
    </source>
</reference>
<feature type="domain" description="MHD1" evidence="2">
    <location>
        <begin position="1422"/>
        <end position="1546"/>
    </location>
</feature>
<dbReference type="STRING" id="595528.A0A0D2X1L4"/>
<dbReference type="InterPro" id="IPR052811">
    <property type="entry name" value="Glucose_resp_signaling"/>
</dbReference>
<dbReference type="InParanoid" id="A0A0D2X1L4"/>
<feature type="region of interest" description="Disordered" evidence="1">
    <location>
        <begin position="882"/>
        <end position="958"/>
    </location>
</feature>
<feature type="region of interest" description="Disordered" evidence="1">
    <location>
        <begin position="1700"/>
        <end position="1726"/>
    </location>
</feature>
<dbReference type="PANTHER" id="PTHR47263">
    <property type="entry name" value="ADENYLATE CYCLASE ACTIVATION PROTEIN GIT1"/>
    <property type="match status" value="1"/>
</dbReference>
<dbReference type="OrthoDB" id="10053234at2759"/>
<feature type="compositionally biased region" description="Low complexity" evidence="1">
    <location>
        <begin position="189"/>
        <end position="219"/>
    </location>
</feature>
<accession>A0A0D2X1L4</accession>
<sequence>MASAFASQGDELQSFLLFSTDADDDEDDADFALSYARLSSLATELNTTVKTSLQGNTLTLYALAVRSTYETLLASPWRSAAAVSPAATAAAASKHSAHTETDVLRYSATTFGPLLWDALTSRAHHEIHISFDMRERVQFLVALRNAFAAEISATLQLLQSAVDLHQLAAPSSQASSSLASALDGSLNSNNASVRPHGSASKSGLTSAAATSSSSSSSSSQPVPSENLASAIHTRRVDVLSRESLLAFNAALSKCKQIIDKISQHSELALCRSNTSCIVMLRRIFRARLVLSLRQNPASVLVHVHRFEAVCEVVLQQHYKSLLHPTCSPGPDSLTTQTPPLLSHSTLEQSLAFGMRRRRAFSLPSRSSSIAHELSAAPFTTADDARVNGKLVESPLPSAATALPNLPPSSSSSSSSFSPSSTPLHSVVVFSRESLLRRLNYAFDAAKGQQDFVARVEQTASLATHAVTADVRHHLSLIVRDMHPNHLPSMYASNAAYNAWKRRELKRATCILQQIDHLQRLRRGLGAQLVSSLWCPGAPDHSWFTGTLTVHVLDLVRDHAQGEDKLNLARRKVQRPAPDAVLPAIARDDDSNALTSGGIVPHFAGGDYVIDAPFPVRTVAIDLWNDDVLSDSSLLTRPFDPWHRHVLDKDDMLGRVSIDLTHPVFQQPRSQSGVVVGWFRIDAAASASSALRTATSSNPLTASSSSQFAATRPDLGDLEATSTGFATQAVAGLARLSIRFTREPLVTPSACVVAAHVASPIQPTTPAAPTAPSAPSARAETAGQAAATDDASKVNWITASGSWYDASHPFAAQTITLPPVASPVASIPLPPYASMFQQLASRMVESELEQRVREAELHDTAVLSVEQAESLALLRQQGRSYSQELLPGPASAPLSGRSTPPPSSQPPTLGHQRHASFGIIETTPTLSDSSGSLSFGGGGGGGPSTPDIFGGPTHNPLTLPLKARSKAVERQLSVEAPAGSSSSHRASLSTAPSGSTGSLKPPTNPSGRRASTVAALEQATTPTLPDTDDLVASVANVRQMFGHFPGPFSIHSLCLLEEFGARYGIGITARRLALLDALLGEHDRCGSVDTIVLQRIVEDILRDAGYECDLPVKVSPLTQPKLVAQTNPTRLTFPEVRKQSAAVNPLTPGEQEQFLNTLDQLVERLVDQITKYKYIFPTEEIATCAFSRTINCLTFVLSSSFYRLRHANPFEHHLNLMKQQNIAQEQSFRMFNAGATEVAGGLSYSPYFSRVKSPSSSTSKKQQAAGSPLARSGSSGNAPPLDDAASQSPAPSPSPLGMRPMPQHLMTQQRLFGTTESSADLLSLLTTCIERGAADNYVVMSAMAAPNDSLSSTVKKTAHVLVVKLVALCERIVEAVRRDLAFVPEIYGIDVAAIAAHLYLIRFTAELDVFFMSMPVESSSGMFDLYFALRDMRRQMTAMLRNSTIETLLDERMLLSEWFIPFVFRWIEQKGDKMLSWADSVLESDQLLHRSRTELQSTSVSDIFDNIQQNAGFLVRLDWVDHHMFVIFVARFAVCICRVLDLYSAALRRTVAKRLARKPDHILDINVMLGQWIQGHHHKQSKPDAAKRFQTQREVCVCLDNIEASRSHLQRFVSSILPTPSAPMVALGIHSAIVDELPVHEMFKEGVTALDRNMQAMVEMVAGEIHDSIWLMLTVATSTIPERQAIRESLVATSTLVAPPPPLSASSATPAPPAPVSATNASSHSSLPSVLTHVPTKAAAIVVAAVSKSGGTATSMLSKFAKKLVGGKEKDRDYFSIGIMEPGEEVDESEFHAILSPVADYLRTSLAQHHEHLFHKVFIEVLERLWSRFVTTCLAVLGVAPSGNLSNQQLPLVQVMLLRSLVAIVKPVFASEDNQRLTLAQLETPAFVTLTQALDLARKPSIAVMQVYQQAPRTDPICRMCLLVLKLRAGSDSAVADFLKHNDSASPTTQAPSFWETGLGAQIGAHISGSHSNRSSDGRHKP</sequence>
<dbReference type="Gene3D" id="1.10.357.50">
    <property type="match status" value="1"/>
</dbReference>
<protein>
    <submittedName>
        <fullName evidence="4">Uncharacterized protein</fullName>
    </submittedName>
</protein>
<evidence type="ECO:0000256" key="1">
    <source>
        <dbReference type="SAM" id="MobiDB-lite"/>
    </source>
</evidence>
<dbReference type="PANTHER" id="PTHR47263:SF1">
    <property type="entry name" value="C2 DOMAIN PROTEIN (AFU_ORTHOLOGUE AFUA_7G02350)"/>
    <property type="match status" value="1"/>
</dbReference>
<dbReference type="InterPro" id="IPR010439">
    <property type="entry name" value="MUN_dom"/>
</dbReference>
<feature type="domain" description="MHD2" evidence="3">
    <location>
        <begin position="1791"/>
        <end position="1907"/>
    </location>
</feature>
<keyword evidence="5" id="KW-1185">Reference proteome</keyword>
<feature type="region of interest" description="Disordered" evidence="1">
    <location>
        <begin position="1252"/>
        <end position="1300"/>
    </location>
</feature>
<gene>
    <name evidence="4" type="ORF">CAOG_002218</name>
</gene>
<feature type="compositionally biased region" description="Gly residues" evidence="1">
    <location>
        <begin position="933"/>
        <end position="942"/>
    </location>
</feature>
<evidence type="ECO:0000313" key="5">
    <source>
        <dbReference type="Proteomes" id="UP000008743"/>
    </source>
</evidence>
<dbReference type="PROSITE" id="PS51258">
    <property type="entry name" value="MHD1"/>
    <property type="match status" value="1"/>
</dbReference>
<dbReference type="InterPro" id="IPR014770">
    <property type="entry name" value="Munc13_1"/>
</dbReference>
<feature type="region of interest" description="Disordered" evidence="1">
    <location>
        <begin position="189"/>
        <end position="225"/>
    </location>
</feature>
<feature type="compositionally biased region" description="Low complexity" evidence="1">
    <location>
        <begin position="1277"/>
        <end position="1288"/>
    </location>
</feature>
<evidence type="ECO:0000259" key="3">
    <source>
        <dbReference type="PROSITE" id="PS51259"/>
    </source>
</evidence>
<evidence type="ECO:0000313" key="4">
    <source>
        <dbReference type="EMBL" id="KJE91014.1"/>
    </source>
</evidence>
<feature type="region of interest" description="Disordered" evidence="1">
    <location>
        <begin position="397"/>
        <end position="420"/>
    </location>
</feature>
<dbReference type="PROSITE" id="PS51259">
    <property type="entry name" value="MHD2"/>
    <property type="match status" value="1"/>
</dbReference>
<dbReference type="InterPro" id="IPR014772">
    <property type="entry name" value="Munc13_dom-2"/>
</dbReference>
<proteinExistence type="predicted"/>
<organism evidence="4 5">
    <name type="scientific">Capsaspora owczarzaki (strain ATCC 30864)</name>
    <dbReference type="NCBI Taxonomy" id="595528"/>
    <lineage>
        <taxon>Eukaryota</taxon>
        <taxon>Filasterea</taxon>
        <taxon>Capsaspora</taxon>
    </lineage>
</organism>
<dbReference type="Proteomes" id="UP000008743">
    <property type="component" value="Unassembled WGS sequence"/>
</dbReference>
<dbReference type="Pfam" id="PF06292">
    <property type="entry name" value="MUN"/>
    <property type="match status" value="1"/>
</dbReference>
<dbReference type="EMBL" id="KE346362">
    <property type="protein sequence ID" value="KJE91014.1"/>
    <property type="molecule type" value="Genomic_DNA"/>
</dbReference>
<feature type="region of interest" description="Disordered" evidence="1">
    <location>
        <begin position="971"/>
        <end position="1023"/>
    </location>
</feature>
<evidence type="ECO:0000259" key="2">
    <source>
        <dbReference type="PROSITE" id="PS51258"/>
    </source>
</evidence>
<feature type="compositionally biased region" description="Low complexity" evidence="1">
    <location>
        <begin position="975"/>
        <end position="992"/>
    </location>
</feature>